<dbReference type="PANTHER" id="PTHR30069:SF29">
    <property type="entry name" value="HEMOGLOBIN AND HEMOGLOBIN-HAPTOGLOBIN-BINDING PROTEIN 1-RELATED"/>
    <property type="match status" value="1"/>
</dbReference>
<dbReference type="PROSITE" id="PS50194">
    <property type="entry name" value="FILAMIN_REPEAT"/>
    <property type="match status" value="1"/>
</dbReference>
<feature type="domain" description="TonB-dependent receptor-like beta-barrel" evidence="13">
    <location>
        <begin position="472"/>
        <end position="915"/>
    </location>
</feature>
<keyword evidence="8" id="KW-0675">Receptor</keyword>
<keyword evidence="9 10" id="KW-0998">Cell outer membrane</keyword>
<dbReference type="Gene3D" id="2.60.40.1120">
    <property type="entry name" value="Carboxypeptidase-like, regulatory domain"/>
    <property type="match status" value="1"/>
</dbReference>
<evidence type="ECO:0000259" key="13">
    <source>
        <dbReference type="Pfam" id="PF00593"/>
    </source>
</evidence>
<dbReference type="InterPro" id="IPR008969">
    <property type="entry name" value="CarboxyPept-like_regulatory"/>
</dbReference>
<dbReference type="EMBL" id="JANUAU010000004">
    <property type="protein sequence ID" value="MCS3677519.1"/>
    <property type="molecule type" value="Genomic_DNA"/>
</dbReference>
<dbReference type="Pfam" id="PF07715">
    <property type="entry name" value="Plug"/>
    <property type="match status" value="1"/>
</dbReference>
<dbReference type="InterPro" id="IPR036942">
    <property type="entry name" value="Beta-barrel_TonB_sf"/>
</dbReference>
<proteinExistence type="inferred from homology"/>
<dbReference type="InterPro" id="IPR012910">
    <property type="entry name" value="Plug_dom"/>
</dbReference>
<protein>
    <submittedName>
        <fullName evidence="15">TonB-linked SusC/RagA family outer membrane protein</fullName>
    </submittedName>
</protein>
<feature type="chain" id="PRO_5040810682" evidence="12">
    <location>
        <begin position="23"/>
        <end position="1089"/>
    </location>
</feature>
<feature type="signal peptide" evidence="12">
    <location>
        <begin position="1"/>
        <end position="22"/>
    </location>
</feature>
<dbReference type="InterPro" id="IPR037066">
    <property type="entry name" value="Plug_dom_sf"/>
</dbReference>
<dbReference type="Pfam" id="PF00593">
    <property type="entry name" value="TonB_dep_Rec_b-barrel"/>
    <property type="match status" value="1"/>
</dbReference>
<evidence type="ECO:0000256" key="4">
    <source>
        <dbReference type="ARBA" id="ARBA00022692"/>
    </source>
</evidence>
<dbReference type="InterPro" id="IPR039426">
    <property type="entry name" value="TonB-dep_rcpt-like"/>
</dbReference>
<evidence type="ECO:0000256" key="9">
    <source>
        <dbReference type="ARBA" id="ARBA00023237"/>
    </source>
</evidence>
<dbReference type="Pfam" id="PF13715">
    <property type="entry name" value="CarbopepD_reg_2"/>
    <property type="match status" value="1"/>
</dbReference>
<evidence type="ECO:0000259" key="14">
    <source>
        <dbReference type="Pfam" id="PF07715"/>
    </source>
</evidence>
<evidence type="ECO:0000313" key="16">
    <source>
        <dbReference type="Proteomes" id="UP001155027"/>
    </source>
</evidence>
<keyword evidence="3 10" id="KW-1134">Transmembrane beta strand</keyword>
<dbReference type="Proteomes" id="UP001155027">
    <property type="component" value="Unassembled WGS sequence"/>
</dbReference>
<evidence type="ECO:0000256" key="7">
    <source>
        <dbReference type="ARBA" id="ARBA00023136"/>
    </source>
</evidence>
<comment type="similarity">
    <text evidence="10 11">Belongs to the TonB-dependent receptor family.</text>
</comment>
<evidence type="ECO:0000256" key="10">
    <source>
        <dbReference type="PROSITE-ProRule" id="PRU01360"/>
    </source>
</evidence>
<dbReference type="Gene3D" id="2.170.130.10">
    <property type="entry name" value="TonB-dependent receptor, plug domain"/>
    <property type="match status" value="1"/>
</dbReference>
<dbReference type="RefSeq" id="WP_259079994.1">
    <property type="nucleotide sequence ID" value="NZ_JANUAU010000004.1"/>
</dbReference>
<dbReference type="GO" id="GO:0015344">
    <property type="term" value="F:siderophore uptake transmembrane transporter activity"/>
    <property type="evidence" value="ECO:0007669"/>
    <property type="project" value="TreeGrafter"/>
</dbReference>
<evidence type="ECO:0000256" key="5">
    <source>
        <dbReference type="ARBA" id="ARBA00022729"/>
    </source>
</evidence>
<dbReference type="PROSITE" id="PS52016">
    <property type="entry name" value="TONB_DEPENDENT_REC_3"/>
    <property type="match status" value="1"/>
</dbReference>
<keyword evidence="6 11" id="KW-0798">TonB box</keyword>
<comment type="caution">
    <text evidence="15">The sequence shown here is derived from an EMBL/GenBank/DDBJ whole genome shotgun (WGS) entry which is preliminary data.</text>
</comment>
<name>A0A9X2TDZ6_9BACT</name>
<dbReference type="PANTHER" id="PTHR30069">
    <property type="entry name" value="TONB-DEPENDENT OUTER MEMBRANE RECEPTOR"/>
    <property type="match status" value="1"/>
</dbReference>
<dbReference type="InterPro" id="IPR000531">
    <property type="entry name" value="Beta-barrel_TonB"/>
</dbReference>
<evidence type="ECO:0000256" key="6">
    <source>
        <dbReference type="ARBA" id="ARBA00023077"/>
    </source>
</evidence>
<dbReference type="GO" id="GO:0044718">
    <property type="term" value="P:siderophore transmembrane transport"/>
    <property type="evidence" value="ECO:0007669"/>
    <property type="project" value="TreeGrafter"/>
</dbReference>
<evidence type="ECO:0000256" key="12">
    <source>
        <dbReference type="SAM" id="SignalP"/>
    </source>
</evidence>
<keyword evidence="2 10" id="KW-0813">Transport</keyword>
<evidence type="ECO:0000313" key="15">
    <source>
        <dbReference type="EMBL" id="MCS3677519.1"/>
    </source>
</evidence>
<keyword evidence="4 10" id="KW-0812">Transmembrane</keyword>
<dbReference type="NCBIfam" id="TIGR04056">
    <property type="entry name" value="OMP_RagA_SusC"/>
    <property type="match status" value="1"/>
</dbReference>
<evidence type="ECO:0000256" key="11">
    <source>
        <dbReference type="RuleBase" id="RU003357"/>
    </source>
</evidence>
<dbReference type="GO" id="GO:0009279">
    <property type="term" value="C:cell outer membrane"/>
    <property type="evidence" value="ECO:0007669"/>
    <property type="project" value="UniProtKB-SubCell"/>
</dbReference>
<dbReference type="Gene3D" id="2.40.170.20">
    <property type="entry name" value="TonB-dependent receptor, beta-barrel domain"/>
    <property type="match status" value="1"/>
</dbReference>
<comment type="subcellular location">
    <subcellularLocation>
        <location evidence="1 10">Cell outer membrane</location>
        <topology evidence="1 10">Multi-pass membrane protein</topology>
    </subcellularLocation>
</comment>
<keyword evidence="7 10" id="KW-0472">Membrane</keyword>
<evidence type="ECO:0000256" key="2">
    <source>
        <dbReference type="ARBA" id="ARBA00022448"/>
    </source>
</evidence>
<evidence type="ECO:0000256" key="8">
    <source>
        <dbReference type="ARBA" id="ARBA00023170"/>
    </source>
</evidence>
<dbReference type="InterPro" id="IPR023996">
    <property type="entry name" value="TonB-dep_OMP_SusC/RagA"/>
</dbReference>
<accession>A0A9X2TDZ6</accession>
<reference evidence="15" key="1">
    <citation type="submission" date="2022-08" db="EMBL/GenBank/DDBJ databases">
        <title>Genomic Encyclopedia of Type Strains, Phase V (KMG-V): Genome sequencing to study the core and pangenomes of soil and plant-associated prokaryotes.</title>
        <authorList>
            <person name="Whitman W."/>
        </authorList>
    </citation>
    <scope>NUCLEOTIDE SEQUENCE</scope>
    <source>
        <strain evidence="15">0</strain>
    </source>
</reference>
<dbReference type="InterPro" id="IPR017868">
    <property type="entry name" value="Filamin/ABP280_repeat-like"/>
</dbReference>
<dbReference type="NCBIfam" id="TIGR04057">
    <property type="entry name" value="SusC_RagA_signa"/>
    <property type="match status" value="1"/>
</dbReference>
<dbReference type="SUPFAM" id="SSF56935">
    <property type="entry name" value="Porins"/>
    <property type="match status" value="1"/>
</dbReference>
<evidence type="ECO:0000256" key="3">
    <source>
        <dbReference type="ARBA" id="ARBA00022452"/>
    </source>
</evidence>
<sequence length="1089" mass="117702">MFRKLLSVLAGLLLLLPATVLAQDTGTVSGTVIDSTTSQTLPGVNVTVQGLNTGAATGPNGQFSISGVPAGDRTLQASFVGYSTKSIPITVESGETINVNIRLAPQAVGLEDVVVTALGQERTERSITTSVQEVEGSDLAVTDNENFVNSLKGKVAGASIRSGNTMGGSSNIVLRGYSSITGNNQPLIVVDGIVINNRRATDSGVQNQGSGGFDLGNAASSINPDNIKSVSVLKGPSAAALYGSRASNGVVQITTKDGSARGDELGVSYTLGVQATQAYNFMDYQNQYGGGSSSAFRTLDGDYEVDGSLENDPYLPSYGIDESWGPALDGRPARQWYSWDDVNGLEGEATPWVAHSDAVEDFLNTGATYNNNLALSKGAEDFNYRLSLSTRNQTGVMPNSSLDRYQIQFNGSADLSDALTATAMARYSYRQAKGRSGTGYGFEENPFAAFNTFTQRQLNYGDDSYMRDYERPNGQQRGWNYLGTSGAQNPTTFNYTDNPYVGRFENFQTDDRQRIFGKAQLSYDFLSKFTGTYSVSTDFYTERFGDRLAGLSTENPPSYNESVREVQEINTELKFDYDIQITDEIDMTSFVAGKLRYETFEENASATSQGLSAPGVFTVENSVGRPNITDFFEEKMVYSTYGSVNVGYNDLVYLEGTLRNDWSSTLPENENSYLYPSVSTNFVFTGLDALQDQDILTFGKVRASWARVGNDTAPYQLSASFPVNTPFQGQPLQQVQRSSSNPDLKPEITTGIEFGADLEFFQDRASLSATWYRDVTEDQILNVDVSSASGFNSALINAGEISNRGLEASLSVTPVLTEETQWDLTFNFNKNVNKVEDLAEGISTYVIGGTVFGPDIVAKEGEAYGAFVAPELLRDASGDVVYTEGGVPRTTSQNQTIGNFQPDWTGGISTTFSWENLTVTALVNGQKGGNVFSISNAFGLYSGLTEGTVAGNQRETGIVPDGVVMPNTPTDQVANNEGTPFGEAVGRLPAASFWKSWFSGARYEGFTYDATYAKLQEVAVTYALPVEWFGQVPIRQASVSVTGNNLMFLYRESPNIDPSVTLGAGNIQGYEIGQIPTQRSYGFSVNLTF</sequence>
<evidence type="ECO:0000256" key="1">
    <source>
        <dbReference type="ARBA" id="ARBA00004571"/>
    </source>
</evidence>
<dbReference type="SUPFAM" id="SSF49464">
    <property type="entry name" value="Carboxypeptidase regulatory domain-like"/>
    <property type="match status" value="1"/>
</dbReference>
<feature type="domain" description="TonB-dependent receptor plug" evidence="14">
    <location>
        <begin position="124"/>
        <end position="250"/>
    </location>
</feature>
<dbReference type="InterPro" id="IPR023997">
    <property type="entry name" value="TonB-dep_OMP_SusC/RagA_CS"/>
</dbReference>
<gene>
    <name evidence="15" type="ORF">GGP71_001442</name>
</gene>
<keyword evidence="5 12" id="KW-0732">Signal</keyword>
<dbReference type="AlphaFoldDB" id="A0A9X2TDZ6"/>
<organism evidence="15 16">
    <name type="scientific">Salinibacter ruber</name>
    <dbReference type="NCBI Taxonomy" id="146919"/>
    <lineage>
        <taxon>Bacteria</taxon>
        <taxon>Pseudomonadati</taxon>
        <taxon>Rhodothermota</taxon>
        <taxon>Rhodothermia</taxon>
        <taxon>Rhodothermales</taxon>
        <taxon>Salinibacteraceae</taxon>
        <taxon>Salinibacter</taxon>
    </lineage>
</organism>